<dbReference type="Proteomes" id="UP000438429">
    <property type="component" value="Unassembled WGS sequence"/>
</dbReference>
<sequence length="115" mass="12720">MRNSDTVDVVPARPVSPGCSLASCREASERSAVCVHMCSCELTDGVNFDCRSDRRRLRSVRVVHHPSSLIPHPSLTVSIEIMNSIVLQQHVHQLSVAFVSSKPCVLRKKKNSNNI</sequence>
<comment type="caution">
    <text evidence="1">The sequence shown here is derived from an EMBL/GenBank/DDBJ whole genome shotgun (WGS) entry which is preliminary data.</text>
</comment>
<proteinExistence type="predicted"/>
<dbReference type="EMBL" id="VEVO01000008">
    <property type="protein sequence ID" value="KAF0038844.1"/>
    <property type="molecule type" value="Genomic_DNA"/>
</dbReference>
<evidence type="ECO:0000313" key="1">
    <source>
        <dbReference type="EMBL" id="KAF0038844.1"/>
    </source>
</evidence>
<accession>A0A6A4T6Q6</accession>
<gene>
    <name evidence="1" type="ORF">F2P81_009328</name>
</gene>
<reference evidence="1 2" key="1">
    <citation type="submission" date="2019-06" db="EMBL/GenBank/DDBJ databases">
        <title>Draft genomes of female and male turbot (Scophthalmus maximus).</title>
        <authorList>
            <person name="Xu H."/>
            <person name="Xu X.-W."/>
            <person name="Shao C."/>
            <person name="Chen S."/>
        </authorList>
    </citation>
    <scope>NUCLEOTIDE SEQUENCE [LARGE SCALE GENOMIC DNA]</scope>
    <source>
        <strain evidence="1">Ysfricsl-2016a</strain>
        <tissue evidence="1">Blood</tissue>
    </source>
</reference>
<name>A0A6A4T6Q6_SCOMX</name>
<organism evidence="1 2">
    <name type="scientific">Scophthalmus maximus</name>
    <name type="common">Turbot</name>
    <name type="synonym">Psetta maxima</name>
    <dbReference type="NCBI Taxonomy" id="52904"/>
    <lineage>
        <taxon>Eukaryota</taxon>
        <taxon>Metazoa</taxon>
        <taxon>Chordata</taxon>
        <taxon>Craniata</taxon>
        <taxon>Vertebrata</taxon>
        <taxon>Euteleostomi</taxon>
        <taxon>Actinopterygii</taxon>
        <taxon>Neopterygii</taxon>
        <taxon>Teleostei</taxon>
        <taxon>Neoteleostei</taxon>
        <taxon>Acanthomorphata</taxon>
        <taxon>Carangaria</taxon>
        <taxon>Pleuronectiformes</taxon>
        <taxon>Pleuronectoidei</taxon>
        <taxon>Scophthalmidae</taxon>
        <taxon>Scophthalmus</taxon>
    </lineage>
</organism>
<dbReference type="AlphaFoldDB" id="A0A6A4T6Q6"/>
<protein>
    <submittedName>
        <fullName evidence="1">Uncharacterized protein</fullName>
    </submittedName>
</protein>
<evidence type="ECO:0000313" key="2">
    <source>
        <dbReference type="Proteomes" id="UP000438429"/>
    </source>
</evidence>
<dbReference type="PROSITE" id="PS51257">
    <property type="entry name" value="PROKAR_LIPOPROTEIN"/>
    <property type="match status" value="1"/>
</dbReference>